<comment type="caution">
    <text evidence="2">The sequence shown here is derived from an EMBL/GenBank/DDBJ whole genome shotgun (WGS) entry which is preliminary data.</text>
</comment>
<accession>A0A1V9Y5P0</accession>
<keyword evidence="3" id="KW-1185">Reference proteome</keyword>
<protein>
    <submittedName>
        <fullName evidence="2">Uncharacterized protein</fullName>
    </submittedName>
</protein>
<organism evidence="2 3">
    <name type="scientific">Achlya hypogyna</name>
    <name type="common">Oomycete</name>
    <name type="synonym">Protoachlya hypogyna</name>
    <dbReference type="NCBI Taxonomy" id="1202772"/>
    <lineage>
        <taxon>Eukaryota</taxon>
        <taxon>Sar</taxon>
        <taxon>Stramenopiles</taxon>
        <taxon>Oomycota</taxon>
        <taxon>Saprolegniomycetes</taxon>
        <taxon>Saprolegniales</taxon>
        <taxon>Achlyaceae</taxon>
        <taxon>Achlya</taxon>
    </lineage>
</organism>
<dbReference type="AlphaFoldDB" id="A0A1V9Y5P0"/>
<evidence type="ECO:0000313" key="2">
    <source>
        <dbReference type="EMBL" id="OQR81045.1"/>
    </source>
</evidence>
<reference evidence="2 3" key="1">
    <citation type="journal article" date="2014" name="Genome Biol. Evol.">
        <title>The secreted proteins of Achlya hypogyna and Thraustotheca clavata identify the ancestral oomycete secretome and reveal gene acquisitions by horizontal gene transfer.</title>
        <authorList>
            <person name="Misner I."/>
            <person name="Blouin N."/>
            <person name="Leonard G."/>
            <person name="Richards T.A."/>
            <person name="Lane C.E."/>
        </authorList>
    </citation>
    <scope>NUCLEOTIDE SEQUENCE [LARGE SCALE GENOMIC DNA]</scope>
    <source>
        <strain evidence="2 3">ATCC 48635</strain>
    </source>
</reference>
<dbReference type="EMBL" id="JNBR01002841">
    <property type="protein sequence ID" value="OQR81045.1"/>
    <property type="molecule type" value="Genomic_DNA"/>
</dbReference>
<feature type="region of interest" description="Disordered" evidence="1">
    <location>
        <begin position="67"/>
        <end position="101"/>
    </location>
</feature>
<evidence type="ECO:0000256" key="1">
    <source>
        <dbReference type="SAM" id="MobiDB-lite"/>
    </source>
</evidence>
<dbReference type="Proteomes" id="UP000243579">
    <property type="component" value="Unassembled WGS sequence"/>
</dbReference>
<sequence length="216" mass="23824">MATQTSPMLQVTAVAAASMAVVACSVLLRRLSFGEASSRPVRVAAYEAPLSRHVLYKPSRLGDRIDDTMFPLTPVNEDKEDSGNDEPLAARRPRQRNRDRKVEITSVKQAWRVIQTRGEKYLYTGRSRRELEAAMEFIVAQPSTGVATLATLFAKHPSAAGLLFDHVDVLHSTAQARGDAVLGHLARLLLTIMQQLESDVVDATTMPTQHTTYNLL</sequence>
<proteinExistence type="predicted"/>
<dbReference type="OrthoDB" id="77545at2759"/>
<evidence type="ECO:0000313" key="3">
    <source>
        <dbReference type="Proteomes" id="UP000243579"/>
    </source>
</evidence>
<gene>
    <name evidence="2" type="ORF">ACHHYP_16810</name>
</gene>
<name>A0A1V9Y5P0_ACHHY</name>